<dbReference type="SUPFAM" id="SSF54593">
    <property type="entry name" value="Glyoxalase/Bleomycin resistance protein/Dihydroxybiphenyl dioxygenase"/>
    <property type="match status" value="1"/>
</dbReference>
<dbReference type="EMBL" id="QAOQ01000004">
    <property type="protein sequence ID" value="PTQ97003.1"/>
    <property type="molecule type" value="Genomic_DNA"/>
</dbReference>
<comment type="caution">
    <text evidence="1">The sequence shown here is derived from an EMBL/GenBank/DDBJ whole genome shotgun (WGS) entry which is preliminary data.</text>
</comment>
<name>A0A2T5JAA1_9SPHI</name>
<dbReference type="PANTHER" id="PTHR33990:SF1">
    <property type="entry name" value="PROTEIN YJDN"/>
    <property type="match status" value="1"/>
</dbReference>
<sequence length="88" mass="10019">MTSVNPYLNFGGNSEEVLNFYAKVFHTQIAMMMRYGDSPDQENLPAEQKNALMHGSLPLGNTMLMVTDAFDSWRPIWQSVYAAKASWR</sequence>
<evidence type="ECO:0000313" key="2">
    <source>
        <dbReference type="Proteomes" id="UP000244168"/>
    </source>
</evidence>
<protein>
    <recommendedName>
        <fullName evidence="3">3-demethylubiquinone-9 3-methyltransferase</fullName>
    </recommendedName>
</protein>
<dbReference type="AlphaFoldDB" id="A0A2T5JAA1"/>
<gene>
    <name evidence="1" type="ORF">C8P68_104497</name>
</gene>
<keyword evidence="2" id="KW-1185">Reference proteome</keyword>
<dbReference type="InterPro" id="IPR029068">
    <property type="entry name" value="Glyas_Bleomycin-R_OHBP_Dase"/>
</dbReference>
<dbReference type="RefSeq" id="WP_107828938.1">
    <property type="nucleotide sequence ID" value="NZ_CP160205.1"/>
</dbReference>
<proteinExistence type="predicted"/>
<dbReference type="Gene3D" id="3.10.180.10">
    <property type="entry name" value="2,3-Dihydroxybiphenyl 1,2-Dioxygenase, domain 1"/>
    <property type="match status" value="1"/>
</dbReference>
<dbReference type="OrthoDB" id="9795306at2"/>
<dbReference type="PANTHER" id="PTHR33990">
    <property type="entry name" value="PROTEIN YJDN-RELATED"/>
    <property type="match status" value="1"/>
</dbReference>
<evidence type="ECO:0000313" key="1">
    <source>
        <dbReference type="EMBL" id="PTQ97003.1"/>
    </source>
</evidence>
<reference evidence="1 2" key="1">
    <citation type="submission" date="2018-04" db="EMBL/GenBank/DDBJ databases">
        <title>Genomic Encyclopedia of Archaeal and Bacterial Type Strains, Phase II (KMG-II): from individual species to whole genera.</title>
        <authorList>
            <person name="Goeker M."/>
        </authorList>
    </citation>
    <scope>NUCLEOTIDE SEQUENCE [LARGE SCALE GENOMIC DNA]</scope>
    <source>
        <strain evidence="1 2">DSM 26809</strain>
    </source>
</reference>
<accession>A0A2T5JAA1</accession>
<organism evidence="1 2">
    <name type="scientific">Mucilaginibacter yixingensis</name>
    <dbReference type="NCBI Taxonomy" id="1295612"/>
    <lineage>
        <taxon>Bacteria</taxon>
        <taxon>Pseudomonadati</taxon>
        <taxon>Bacteroidota</taxon>
        <taxon>Sphingobacteriia</taxon>
        <taxon>Sphingobacteriales</taxon>
        <taxon>Sphingobacteriaceae</taxon>
        <taxon>Mucilaginibacter</taxon>
    </lineage>
</organism>
<evidence type="ECO:0008006" key="3">
    <source>
        <dbReference type="Google" id="ProtNLM"/>
    </source>
</evidence>
<dbReference type="Proteomes" id="UP000244168">
    <property type="component" value="Unassembled WGS sequence"/>
</dbReference>